<gene>
    <name evidence="2" type="ORF">SNE40_020668</name>
</gene>
<dbReference type="EMBL" id="JAZGQO010000015">
    <property type="protein sequence ID" value="KAK6169666.1"/>
    <property type="molecule type" value="Genomic_DNA"/>
</dbReference>
<proteinExistence type="predicted"/>
<feature type="region of interest" description="Disordered" evidence="1">
    <location>
        <begin position="94"/>
        <end position="126"/>
    </location>
</feature>
<dbReference type="Proteomes" id="UP001347796">
    <property type="component" value="Unassembled WGS sequence"/>
</dbReference>
<protein>
    <submittedName>
        <fullName evidence="2">Uncharacterized protein</fullName>
    </submittedName>
</protein>
<evidence type="ECO:0000313" key="2">
    <source>
        <dbReference type="EMBL" id="KAK6169666.1"/>
    </source>
</evidence>
<evidence type="ECO:0000256" key="1">
    <source>
        <dbReference type="SAM" id="MobiDB-lite"/>
    </source>
</evidence>
<reference evidence="2 3" key="1">
    <citation type="submission" date="2024-01" db="EMBL/GenBank/DDBJ databases">
        <title>The genome of the rayed Mediterranean limpet Patella caerulea (Linnaeus, 1758).</title>
        <authorList>
            <person name="Anh-Thu Weber A."/>
            <person name="Halstead-Nussloch G."/>
        </authorList>
    </citation>
    <scope>NUCLEOTIDE SEQUENCE [LARGE SCALE GENOMIC DNA]</scope>
    <source>
        <strain evidence="2">AATW-2023a</strain>
        <tissue evidence="2">Whole specimen</tissue>
    </source>
</reference>
<dbReference type="AlphaFoldDB" id="A0AAN8J4U0"/>
<comment type="caution">
    <text evidence="2">The sequence shown here is derived from an EMBL/GenBank/DDBJ whole genome shotgun (WGS) entry which is preliminary data.</text>
</comment>
<feature type="compositionally biased region" description="Basic and acidic residues" evidence="1">
    <location>
        <begin position="94"/>
        <end position="105"/>
    </location>
</feature>
<keyword evidence="3" id="KW-1185">Reference proteome</keyword>
<feature type="compositionally biased region" description="Polar residues" evidence="1">
    <location>
        <begin position="106"/>
        <end position="126"/>
    </location>
</feature>
<sequence length="126" mass="14589">MFILQCRPCSGTPIRWQLSDLNYDCTLVQQNITKCGDKIIPDHNNDTFKDINQLQLCIEITQTSFPVMKQLAFKAIAQLRTTNFTEEVVKHHSCRPHDWNPDRSPQHFNQVDHTTSSNKNHPTIAK</sequence>
<evidence type="ECO:0000313" key="3">
    <source>
        <dbReference type="Proteomes" id="UP001347796"/>
    </source>
</evidence>
<organism evidence="2 3">
    <name type="scientific">Patella caerulea</name>
    <name type="common">Rayed Mediterranean limpet</name>
    <dbReference type="NCBI Taxonomy" id="87958"/>
    <lineage>
        <taxon>Eukaryota</taxon>
        <taxon>Metazoa</taxon>
        <taxon>Spiralia</taxon>
        <taxon>Lophotrochozoa</taxon>
        <taxon>Mollusca</taxon>
        <taxon>Gastropoda</taxon>
        <taxon>Patellogastropoda</taxon>
        <taxon>Patelloidea</taxon>
        <taxon>Patellidae</taxon>
        <taxon>Patella</taxon>
    </lineage>
</organism>
<accession>A0AAN8J4U0</accession>
<name>A0AAN8J4U0_PATCE</name>